<dbReference type="Proteomes" id="UP000621210">
    <property type="component" value="Unassembled WGS sequence"/>
</dbReference>
<evidence type="ECO:0000313" key="1">
    <source>
        <dbReference type="EMBL" id="MBD0425048.1"/>
    </source>
</evidence>
<sequence>MLFDVSRDRLVSMVGAEAVFVATPGMLADIPDGVPGYEIMRTVGIPTGIFRPQAPLNSGCFPSVAEKIHLADYVAPTGAEAWKVFGWIPLTHLALDTSNGKVFGFSENGGSVQCLHADLSSLVKLTSELGALLKSFVPTEDDDEDYERRAAAVEHIRMEVAERDELPFHGDSIWPEVMEEIAAGMWS</sequence>
<keyword evidence="2" id="KW-1185">Reference proteome</keyword>
<gene>
    <name evidence="1" type="ORF">H0H10_38745</name>
</gene>
<dbReference type="EMBL" id="JACVQF010000239">
    <property type="protein sequence ID" value="MBD0425048.1"/>
    <property type="molecule type" value="Genomic_DNA"/>
</dbReference>
<proteinExistence type="predicted"/>
<dbReference type="RefSeq" id="WP_188185936.1">
    <property type="nucleotide sequence ID" value="NZ_JACVQF010000239.1"/>
</dbReference>
<organism evidence="1 2">
    <name type="scientific">Streptomyces griseicoloratus</name>
    <dbReference type="NCBI Taxonomy" id="2752516"/>
    <lineage>
        <taxon>Bacteria</taxon>
        <taxon>Bacillati</taxon>
        <taxon>Actinomycetota</taxon>
        <taxon>Actinomycetes</taxon>
        <taxon>Kitasatosporales</taxon>
        <taxon>Streptomycetaceae</taxon>
        <taxon>Streptomyces</taxon>
    </lineage>
</organism>
<dbReference type="AlphaFoldDB" id="A0A926QVB7"/>
<dbReference type="InterPro" id="IPR025851">
    <property type="entry name" value="SUKH-4"/>
</dbReference>
<reference evidence="1" key="1">
    <citation type="submission" date="2020-09" db="EMBL/GenBank/DDBJ databases">
        <title>Streptomyces grisecoloratus sp. nov., isolated from cotton soil.</title>
        <authorList>
            <person name="Xing L."/>
        </authorList>
    </citation>
    <scope>NUCLEOTIDE SEQUENCE</scope>
    <source>
        <strain evidence="1">TRM S81-3</strain>
    </source>
</reference>
<comment type="caution">
    <text evidence="1">The sequence shown here is derived from an EMBL/GenBank/DDBJ whole genome shotgun (WGS) entry which is preliminary data.</text>
</comment>
<name>A0A926QVB7_9ACTN</name>
<protein>
    <submittedName>
        <fullName evidence="1">SUKH-4 family immunity protein</fullName>
    </submittedName>
</protein>
<accession>A0A926QVB7</accession>
<evidence type="ECO:0000313" key="2">
    <source>
        <dbReference type="Proteomes" id="UP000621210"/>
    </source>
</evidence>
<dbReference type="Pfam" id="PF14435">
    <property type="entry name" value="SUKH-4"/>
    <property type="match status" value="1"/>
</dbReference>
<reference evidence="1" key="2">
    <citation type="submission" date="2020-09" db="EMBL/GenBank/DDBJ databases">
        <authorList>
            <person name="Luo X."/>
        </authorList>
    </citation>
    <scope>NUCLEOTIDE SEQUENCE</scope>
    <source>
        <strain evidence="1">TRM S81-3</strain>
    </source>
</reference>